<dbReference type="KEGG" id="dat:HRM2_34650"/>
<reference evidence="1 2" key="1">
    <citation type="journal article" date="2009" name="Environ. Microbiol.">
        <title>Genome sequence of Desulfobacterium autotrophicum HRM2, a marine sulfate reducer oxidizing organic carbon completely to carbon dioxide.</title>
        <authorList>
            <person name="Strittmatter A.W."/>
            <person name="Liesegang H."/>
            <person name="Rabus R."/>
            <person name="Decker I."/>
            <person name="Amann J."/>
            <person name="Andres S."/>
            <person name="Henne A."/>
            <person name="Fricke W.F."/>
            <person name="Martinez-Arias R."/>
            <person name="Bartels D."/>
            <person name="Goesmann A."/>
            <person name="Krause L."/>
            <person name="Puehler A."/>
            <person name="Klenk H.P."/>
            <person name="Richter M."/>
            <person name="Schuler M."/>
            <person name="Gloeckner F.O."/>
            <person name="Meyerdierks A."/>
            <person name="Gottschalk G."/>
            <person name="Amann R."/>
        </authorList>
    </citation>
    <scope>NUCLEOTIDE SEQUENCE [LARGE SCALE GENOMIC DNA]</scope>
    <source>
        <strain evidence="2">ATCC 43914 / DSM 3382 / HRM2</strain>
    </source>
</reference>
<sequence>MCGGCTCFAGRRGLCSTCLVGYEIASGSILCLQSGVQVIESLFKKLALTYG</sequence>
<name>C0Q935_DESAH</name>
<proteinExistence type="predicted"/>
<protein>
    <submittedName>
        <fullName evidence="1">Uncharacterized protein</fullName>
    </submittedName>
</protein>
<dbReference type="AlphaFoldDB" id="C0Q935"/>
<dbReference type="Proteomes" id="UP000000442">
    <property type="component" value="Chromosome"/>
</dbReference>
<evidence type="ECO:0000313" key="1">
    <source>
        <dbReference type="EMBL" id="ACN16540.1"/>
    </source>
</evidence>
<dbReference type="HOGENOM" id="CLU_3098073_0_0_7"/>
<accession>C0Q935</accession>
<gene>
    <name evidence="1" type="ordered locus">HRM2_34650</name>
</gene>
<dbReference type="EMBL" id="CP001087">
    <property type="protein sequence ID" value="ACN16540.1"/>
    <property type="molecule type" value="Genomic_DNA"/>
</dbReference>
<organism evidence="1 2">
    <name type="scientific">Desulforapulum autotrophicum (strain ATCC 43914 / DSM 3382 / VKM B-1955 / HRM2)</name>
    <name type="common">Desulfobacterium autotrophicum</name>
    <dbReference type="NCBI Taxonomy" id="177437"/>
    <lineage>
        <taxon>Bacteria</taxon>
        <taxon>Pseudomonadati</taxon>
        <taxon>Thermodesulfobacteriota</taxon>
        <taxon>Desulfobacteria</taxon>
        <taxon>Desulfobacterales</taxon>
        <taxon>Desulfobacteraceae</taxon>
        <taxon>Desulforapulum</taxon>
    </lineage>
</organism>
<evidence type="ECO:0000313" key="2">
    <source>
        <dbReference type="Proteomes" id="UP000000442"/>
    </source>
</evidence>
<dbReference type="STRING" id="177437.HRM2_34650"/>
<keyword evidence="2" id="KW-1185">Reference proteome</keyword>